<keyword evidence="2 6" id="KW-0949">S-adenosyl-L-methionine</keyword>
<keyword evidence="1" id="KW-0004">4Fe-4S</keyword>
<dbReference type="EMBL" id="DROK01000054">
    <property type="protein sequence ID" value="HHI96574.1"/>
    <property type="molecule type" value="Genomic_DNA"/>
</dbReference>
<gene>
    <name evidence="8" type="ORF">ENJ96_01845</name>
</gene>
<dbReference type="Pfam" id="PF04055">
    <property type="entry name" value="Radical_SAM"/>
    <property type="match status" value="1"/>
</dbReference>
<evidence type="ECO:0000313" key="8">
    <source>
        <dbReference type="EMBL" id="HHI96574.1"/>
    </source>
</evidence>
<sequence length="367" mass="40684">MGRCKACARSGPQISDKIGFCVRCLREKWPQLKAEIQKIHHQTRQAFGLPLAPPRAEDGLPCRLCHHFCRIPEGASGYCGVWWNEGGRLVGPNPKGARVSWYLDPLPTNCVADFVCPGGTGAGYPRYAHRPGPERGYANLAVFYEACNFNCLYCQNWHFKLSDRKALVPTQKMLEALKEHVSCICYFGGDPGPQAPHALSFSRKALTQRPGKILRICWETNGAENSPIIKEMMRLSLATGGCVKIDLKAYSTPVHEALCGVPNQMTLKNFALLAEMAQKRPEPPALVASTLLVPGYVDEEELEALAGFIAGLSRDIPWSLLAFYPTFYLDDLPTTSRRHAQLALAIARKHGLKRVNLGNRHLLSEAY</sequence>
<accession>A0A7V5NZ00</accession>
<dbReference type="InterPro" id="IPR013785">
    <property type="entry name" value="Aldolase_TIM"/>
</dbReference>
<dbReference type="PANTHER" id="PTHR30352:SF22">
    <property type="entry name" value="PYRUVATE FORMATE-LYASE ACTIVATING ENZYME HOMOLOG"/>
    <property type="match status" value="1"/>
</dbReference>
<evidence type="ECO:0000256" key="1">
    <source>
        <dbReference type="ARBA" id="ARBA00022485"/>
    </source>
</evidence>
<evidence type="ECO:0000256" key="5">
    <source>
        <dbReference type="ARBA" id="ARBA00023014"/>
    </source>
</evidence>
<dbReference type="PIRSF" id="PIRSF004869">
    <property type="entry name" value="PflX_prd"/>
    <property type="match status" value="1"/>
</dbReference>
<comment type="caution">
    <text evidence="8">The sequence shown here is derived from an EMBL/GenBank/DDBJ whole genome shotgun (WGS) entry which is preliminary data.</text>
</comment>
<feature type="binding site" evidence="6">
    <location>
        <position position="151"/>
    </location>
    <ligand>
        <name>[4Fe-4S] cluster</name>
        <dbReference type="ChEBI" id="CHEBI:49883"/>
        <note>4Fe-4S-S-AdoMet</note>
    </ligand>
</feature>
<reference evidence="8" key="1">
    <citation type="journal article" date="2020" name="mSystems">
        <title>Genome- and Community-Level Interaction Insights into Carbon Utilization and Element Cycling Functions of Hydrothermarchaeota in Hydrothermal Sediment.</title>
        <authorList>
            <person name="Zhou Z."/>
            <person name="Liu Y."/>
            <person name="Xu W."/>
            <person name="Pan J."/>
            <person name="Luo Z.H."/>
            <person name="Li M."/>
        </authorList>
    </citation>
    <scope>NUCLEOTIDE SEQUENCE [LARGE SCALE GENOMIC DNA]</scope>
    <source>
        <strain evidence="8">HyVt-533</strain>
    </source>
</reference>
<evidence type="ECO:0000256" key="6">
    <source>
        <dbReference type="PIRSR" id="PIRSR004869-50"/>
    </source>
</evidence>
<feature type="binding site" evidence="6">
    <location>
        <position position="147"/>
    </location>
    <ligand>
        <name>[4Fe-4S] cluster</name>
        <dbReference type="ChEBI" id="CHEBI:49883"/>
        <note>4Fe-4S-S-AdoMet</note>
    </ligand>
</feature>
<dbReference type="InterPro" id="IPR007197">
    <property type="entry name" value="rSAM"/>
</dbReference>
<dbReference type="InterPro" id="IPR016431">
    <property type="entry name" value="Pyrv-formate_lyase-activ_prd"/>
</dbReference>
<dbReference type="CDD" id="cd01335">
    <property type="entry name" value="Radical_SAM"/>
    <property type="match status" value="1"/>
</dbReference>
<keyword evidence="5 6" id="KW-0411">Iron-sulfur</keyword>
<evidence type="ECO:0000259" key="7">
    <source>
        <dbReference type="Pfam" id="PF04055"/>
    </source>
</evidence>
<dbReference type="InterPro" id="IPR058240">
    <property type="entry name" value="rSAM_sf"/>
</dbReference>
<comment type="cofactor">
    <cofactor evidence="6">
        <name>[4Fe-4S] cluster</name>
        <dbReference type="ChEBI" id="CHEBI:49883"/>
    </cofactor>
    <text evidence="6">Binds 1 [4Fe-4S] cluster. The cluster is coordinated with 3 cysteines and an exchangeable S-adenosyl-L-methionine.</text>
</comment>
<dbReference type="SUPFAM" id="SSF102114">
    <property type="entry name" value="Radical SAM enzymes"/>
    <property type="match status" value="1"/>
</dbReference>
<dbReference type="InterPro" id="IPR034457">
    <property type="entry name" value="Organic_radical-activating"/>
</dbReference>
<dbReference type="Proteomes" id="UP000886101">
    <property type="component" value="Unassembled WGS sequence"/>
</dbReference>
<keyword evidence="3 6" id="KW-0479">Metal-binding</keyword>
<dbReference type="GO" id="GO:0051539">
    <property type="term" value="F:4 iron, 4 sulfur cluster binding"/>
    <property type="evidence" value="ECO:0007669"/>
    <property type="project" value="UniProtKB-KW"/>
</dbReference>
<name>A0A7V5NZ00_9BACT</name>
<evidence type="ECO:0000256" key="4">
    <source>
        <dbReference type="ARBA" id="ARBA00023004"/>
    </source>
</evidence>
<proteinExistence type="predicted"/>
<dbReference type="GO" id="GO:0003824">
    <property type="term" value="F:catalytic activity"/>
    <property type="evidence" value="ECO:0007669"/>
    <property type="project" value="InterPro"/>
</dbReference>
<feature type="domain" description="Radical SAM core" evidence="7">
    <location>
        <begin position="143"/>
        <end position="302"/>
    </location>
</feature>
<dbReference type="Gene3D" id="3.20.20.70">
    <property type="entry name" value="Aldolase class I"/>
    <property type="match status" value="1"/>
</dbReference>
<organism evidence="8">
    <name type="scientific">Thermodesulfatator atlanticus</name>
    <dbReference type="NCBI Taxonomy" id="501497"/>
    <lineage>
        <taxon>Bacteria</taxon>
        <taxon>Pseudomonadati</taxon>
        <taxon>Thermodesulfobacteriota</taxon>
        <taxon>Thermodesulfobacteria</taxon>
        <taxon>Thermodesulfobacteriales</taxon>
        <taxon>Thermodesulfatatoraceae</taxon>
        <taxon>Thermodesulfatator</taxon>
    </lineage>
</organism>
<evidence type="ECO:0000256" key="3">
    <source>
        <dbReference type="ARBA" id="ARBA00022723"/>
    </source>
</evidence>
<dbReference type="SFLD" id="SFLDS00029">
    <property type="entry name" value="Radical_SAM"/>
    <property type="match status" value="1"/>
</dbReference>
<dbReference type="GO" id="GO:0046872">
    <property type="term" value="F:metal ion binding"/>
    <property type="evidence" value="ECO:0007669"/>
    <property type="project" value="UniProtKB-KW"/>
</dbReference>
<dbReference type="PANTHER" id="PTHR30352">
    <property type="entry name" value="PYRUVATE FORMATE-LYASE-ACTIVATING ENZYME"/>
    <property type="match status" value="1"/>
</dbReference>
<evidence type="ECO:0000256" key="2">
    <source>
        <dbReference type="ARBA" id="ARBA00022691"/>
    </source>
</evidence>
<dbReference type="AlphaFoldDB" id="A0A7V5NZ00"/>
<protein>
    <submittedName>
        <fullName evidence="8">Radical SAM protein</fullName>
    </submittedName>
</protein>
<keyword evidence="4 6" id="KW-0408">Iron</keyword>
<feature type="binding site" evidence="6">
    <location>
        <position position="154"/>
    </location>
    <ligand>
        <name>[4Fe-4S] cluster</name>
        <dbReference type="ChEBI" id="CHEBI:49883"/>
        <note>4Fe-4S-S-AdoMet</note>
    </ligand>
</feature>